<evidence type="ECO:0000313" key="3">
    <source>
        <dbReference type="EMBL" id="MBB3665027.1"/>
    </source>
</evidence>
<sequence>MPDSSRAGHLPGLAGPPGGPVERRATGRAATAAVMLVLTPLHGLALLAALLAMESWDGSGRGVPFRACTADSVSCSGPNLPMIAGGILVVLSCVAVAVHAGMRTGRLPPRWRHRGFLACIAAPAAALGDTVAALLLW</sequence>
<dbReference type="Proteomes" id="UP000564573">
    <property type="component" value="Unassembled WGS sequence"/>
</dbReference>
<feature type="transmembrane region" description="Helical" evidence="2">
    <location>
        <begin position="114"/>
        <end position="136"/>
    </location>
</feature>
<name>A0A839XQQ9_9PSEU</name>
<keyword evidence="2" id="KW-0472">Membrane</keyword>
<evidence type="ECO:0000256" key="2">
    <source>
        <dbReference type="SAM" id="Phobius"/>
    </source>
</evidence>
<dbReference type="EMBL" id="JACIBS010000002">
    <property type="protein sequence ID" value="MBB3665027.1"/>
    <property type="molecule type" value="Genomic_DNA"/>
</dbReference>
<comment type="caution">
    <text evidence="3">The sequence shown here is derived from an EMBL/GenBank/DDBJ whole genome shotgun (WGS) entry which is preliminary data.</text>
</comment>
<gene>
    <name evidence="3" type="ORF">FB384_003978</name>
</gene>
<protein>
    <submittedName>
        <fullName evidence="3">Uncharacterized protein</fullName>
    </submittedName>
</protein>
<keyword evidence="2" id="KW-0812">Transmembrane</keyword>
<keyword evidence="2" id="KW-1133">Transmembrane helix</keyword>
<evidence type="ECO:0000256" key="1">
    <source>
        <dbReference type="SAM" id="MobiDB-lite"/>
    </source>
</evidence>
<accession>A0A839XQQ9</accession>
<feature type="transmembrane region" description="Helical" evidence="2">
    <location>
        <begin position="32"/>
        <end position="53"/>
    </location>
</feature>
<dbReference type="AlphaFoldDB" id="A0A839XQQ9"/>
<feature type="region of interest" description="Disordered" evidence="1">
    <location>
        <begin position="1"/>
        <end position="23"/>
    </location>
</feature>
<reference evidence="3 4" key="1">
    <citation type="submission" date="2020-08" db="EMBL/GenBank/DDBJ databases">
        <title>Sequencing the genomes of 1000 actinobacteria strains.</title>
        <authorList>
            <person name="Klenk H.-P."/>
        </authorList>
    </citation>
    <scope>NUCLEOTIDE SEQUENCE [LARGE SCALE GENOMIC DNA]</scope>
    <source>
        <strain evidence="3 4">DSM 45267</strain>
    </source>
</reference>
<keyword evidence="4" id="KW-1185">Reference proteome</keyword>
<feature type="transmembrane region" description="Helical" evidence="2">
    <location>
        <begin position="82"/>
        <end position="102"/>
    </location>
</feature>
<organism evidence="3 4">
    <name type="scientific">Prauserella sediminis</name>
    <dbReference type="NCBI Taxonomy" id="577680"/>
    <lineage>
        <taxon>Bacteria</taxon>
        <taxon>Bacillati</taxon>
        <taxon>Actinomycetota</taxon>
        <taxon>Actinomycetes</taxon>
        <taxon>Pseudonocardiales</taxon>
        <taxon>Pseudonocardiaceae</taxon>
        <taxon>Prauserella</taxon>
        <taxon>Prauserella salsuginis group</taxon>
    </lineage>
</organism>
<dbReference type="RefSeq" id="WP_183786164.1">
    <property type="nucleotide sequence ID" value="NZ_JACIBS010000002.1"/>
</dbReference>
<evidence type="ECO:0000313" key="4">
    <source>
        <dbReference type="Proteomes" id="UP000564573"/>
    </source>
</evidence>
<proteinExistence type="predicted"/>